<dbReference type="InterPro" id="IPR050391">
    <property type="entry name" value="Mito_Metabolite_Transporter"/>
</dbReference>
<dbReference type="PROSITE" id="PS50920">
    <property type="entry name" value="SOLCAR"/>
    <property type="match status" value="3"/>
</dbReference>
<evidence type="ECO:0000256" key="6">
    <source>
        <dbReference type="ARBA" id="ARBA00022989"/>
    </source>
</evidence>
<accession>A0ABM4CCM9</accession>
<evidence type="ECO:0000256" key="3">
    <source>
        <dbReference type="ARBA" id="ARBA00022448"/>
    </source>
</evidence>
<proteinExistence type="inferred from homology"/>
<evidence type="ECO:0000256" key="4">
    <source>
        <dbReference type="ARBA" id="ARBA00022692"/>
    </source>
</evidence>
<dbReference type="PANTHER" id="PTHR45618">
    <property type="entry name" value="MITOCHONDRIAL DICARBOXYLATE CARRIER-RELATED"/>
    <property type="match status" value="1"/>
</dbReference>
<organism evidence="10 11">
    <name type="scientific">Hydra vulgaris</name>
    <name type="common">Hydra</name>
    <name type="synonym">Hydra attenuata</name>
    <dbReference type="NCBI Taxonomy" id="6087"/>
    <lineage>
        <taxon>Eukaryota</taxon>
        <taxon>Metazoa</taxon>
        <taxon>Cnidaria</taxon>
        <taxon>Hydrozoa</taxon>
        <taxon>Hydroidolina</taxon>
        <taxon>Anthoathecata</taxon>
        <taxon>Aplanulata</taxon>
        <taxon>Hydridae</taxon>
        <taxon>Hydra</taxon>
    </lineage>
</organism>
<evidence type="ECO:0000256" key="5">
    <source>
        <dbReference type="ARBA" id="ARBA00022737"/>
    </source>
</evidence>
<name>A0ABM4CCM9_HYDVU</name>
<keyword evidence="7 8" id="KW-0472">Membrane</keyword>
<reference evidence="11" key="1">
    <citation type="submission" date="2025-08" db="UniProtKB">
        <authorList>
            <consortium name="RefSeq"/>
        </authorList>
    </citation>
    <scope>IDENTIFICATION</scope>
</reference>
<dbReference type="PRINTS" id="PR00926">
    <property type="entry name" value="MITOCARRIER"/>
</dbReference>
<keyword evidence="10" id="KW-1185">Reference proteome</keyword>
<keyword evidence="5" id="KW-0677">Repeat</keyword>
<evidence type="ECO:0000256" key="9">
    <source>
        <dbReference type="RuleBase" id="RU000488"/>
    </source>
</evidence>
<dbReference type="InterPro" id="IPR018108">
    <property type="entry name" value="MCP_transmembrane"/>
</dbReference>
<dbReference type="Gene3D" id="1.50.40.10">
    <property type="entry name" value="Mitochondrial carrier domain"/>
    <property type="match status" value="1"/>
</dbReference>
<dbReference type="RefSeq" id="XP_065659439.1">
    <property type="nucleotide sequence ID" value="XM_065803367.1"/>
</dbReference>
<protein>
    <submittedName>
        <fullName evidence="11">Mitochondrial dicarboxylate carrier isoform X2</fullName>
    </submittedName>
</protein>
<comment type="similarity">
    <text evidence="2 9">Belongs to the mitochondrial carrier (TC 2.A.29) family.</text>
</comment>
<dbReference type="Pfam" id="PF00153">
    <property type="entry name" value="Mito_carr"/>
    <property type="match status" value="3"/>
</dbReference>
<dbReference type="InterPro" id="IPR023395">
    <property type="entry name" value="MCP_dom_sf"/>
</dbReference>
<evidence type="ECO:0000256" key="1">
    <source>
        <dbReference type="ARBA" id="ARBA00004141"/>
    </source>
</evidence>
<dbReference type="InterPro" id="IPR002067">
    <property type="entry name" value="MCP"/>
</dbReference>
<evidence type="ECO:0000256" key="2">
    <source>
        <dbReference type="ARBA" id="ARBA00006375"/>
    </source>
</evidence>
<feature type="repeat" description="Solcar" evidence="8">
    <location>
        <begin position="12"/>
        <end position="92"/>
    </location>
</feature>
<comment type="subcellular location">
    <subcellularLocation>
        <location evidence="1">Membrane</location>
        <topology evidence="1">Multi-pass membrane protein</topology>
    </subcellularLocation>
</comment>
<dbReference type="SUPFAM" id="SSF103506">
    <property type="entry name" value="Mitochondrial carrier"/>
    <property type="match status" value="1"/>
</dbReference>
<evidence type="ECO:0000313" key="11">
    <source>
        <dbReference type="RefSeq" id="XP_065659439.1"/>
    </source>
</evidence>
<keyword evidence="6" id="KW-1133">Transmembrane helix</keyword>
<evidence type="ECO:0000256" key="8">
    <source>
        <dbReference type="PROSITE-ProRule" id="PRU00282"/>
    </source>
</evidence>
<evidence type="ECO:0000256" key="7">
    <source>
        <dbReference type="ARBA" id="ARBA00023136"/>
    </source>
</evidence>
<keyword evidence="3 9" id="KW-0813">Transport</keyword>
<gene>
    <name evidence="11" type="primary">LOC100211376</name>
</gene>
<dbReference type="Proteomes" id="UP001652625">
    <property type="component" value="Chromosome 08"/>
</dbReference>
<sequence length="288" mass="31912">MSGSVANKPKKQRWYLGGLAGSAAVVVTHPLDLIKVHLQTQNKSSQGIFNLASNVMKTDGIMGFYSGISASVLRQMTYTTIRFGLYEVITSKLLEGRDDCLPFYQKFTVGCFAGFVGGIAGNPADMVNVRMQNDTKLPKELRRNYSHAFNGLYRVALEDGFRTLFAGVTMTAVRGLLMTMGQVAIYDQSKQMLISTEYFGDTIPTHLTSSVIAGTFATIFTQPADVMKTRLMNAKVGEYKSILHCAKDILKDGPFGFYKGFIPAWLRLSPQTILTWLILEQLRKTFPA</sequence>
<feature type="repeat" description="Solcar" evidence="8">
    <location>
        <begin position="201"/>
        <end position="285"/>
    </location>
</feature>
<dbReference type="GeneID" id="100211376"/>
<keyword evidence="4 8" id="KW-0812">Transmembrane</keyword>
<evidence type="ECO:0000313" key="10">
    <source>
        <dbReference type="Proteomes" id="UP001652625"/>
    </source>
</evidence>
<feature type="repeat" description="Solcar" evidence="8">
    <location>
        <begin position="101"/>
        <end position="192"/>
    </location>
</feature>